<evidence type="ECO:0000256" key="1">
    <source>
        <dbReference type="SAM" id="MobiDB-lite"/>
    </source>
</evidence>
<evidence type="ECO:0000313" key="3">
    <source>
        <dbReference type="Proteomes" id="UP001178461"/>
    </source>
</evidence>
<name>A0AA35KS60_9SAUR</name>
<feature type="region of interest" description="Disordered" evidence="1">
    <location>
        <begin position="115"/>
        <end position="158"/>
    </location>
</feature>
<dbReference type="Proteomes" id="UP001178461">
    <property type="component" value="Chromosome 8"/>
</dbReference>
<protein>
    <submittedName>
        <fullName evidence="2">Uncharacterized protein</fullName>
    </submittedName>
</protein>
<dbReference type="AlphaFoldDB" id="A0AA35KS60"/>
<gene>
    <name evidence="2" type="ORF">PODLI_1B021163</name>
</gene>
<feature type="compositionally biased region" description="Basic and acidic residues" evidence="1">
    <location>
        <begin position="127"/>
        <end position="139"/>
    </location>
</feature>
<reference evidence="2" key="1">
    <citation type="submission" date="2022-12" db="EMBL/GenBank/DDBJ databases">
        <authorList>
            <person name="Alioto T."/>
            <person name="Alioto T."/>
            <person name="Gomez Garrido J."/>
        </authorList>
    </citation>
    <scope>NUCLEOTIDE SEQUENCE</scope>
</reference>
<accession>A0AA35KS60</accession>
<dbReference type="EMBL" id="OX395133">
    <property type="protein sequence ID" value="CAI5782489.1"/>
    <property type="molecule type" value="Genomic_DNA"/>
</dbReference>
<proteinExistence type="predicted"/>
<organism evidence="2 3">
    <name type="scientific">Podarcis lilfordi</name>
    <name type="common">Lilford's wall lizard</name>
    <dbReference type="NCBI Taxonomy" id="74358"/>
    <lineage>
        <taxon>Eukaryota</taxon>
        <taxon>Metazoa</taxon>
        <taxon>Chordata</taxon>
        <taxon>Craniata</taxon>
        <taxon>Vertebrata</taxon>
        <taxon>Euteleostomi</taxon>
        <taxon>Lepidosauria</taxon>
        <taxon>Squamata</taxon>
        <taxon>Bifurcata</taxon>
        <taxon>Unidentata</taxon>
        <taxon>Episquamata</taxon>
        <taxon>Laterata</taxon>
        <taxon>Lacertibaenia</taxon>
        <taxon>Lacertidae</taxon>
        <taxon>Podarcis</taxon>
    </lineage>
</organism>
<evidence type="ECO:0000313" key="2">
    <source>
        <dbReference type="EMBL" id="CAI5782489.1"/>
    </source>
</evidence>
<keyword evidence="3" id="KW-1185">Reference proteome</keyword>
<sequence length="158" mass="17731">MRTSKCLNCFQETIICCLCCFRARRSSVKRMLDFSGTKWNTRGVEPVIVHDILSNDIPDLRDSNSLEIAAMMHGTKDDEDLLNSASELCLEQNMEQTDVLVKLHVEEWKGYDTLASNEAEACGTTEKPTEQEIKKKEPDDTCVGDEEEKSHSGPAGED</sequence>